<dbReference type="AlphaFoldDB" id="A0A6J5DNZ8"/>
<accession>A0A6J5DNZ8</accession>
<sequence length="69" mass="8105">MRRQPEAARTRFIELYRYAIDPPSRYNRRWPTGALARRSPHRFGRTLTTPETQCTLQPPLPPGRLTTRA</sequence>
<evidence type="ECO:0000313" key="3">
    <source>
        <dbReference type="Proteomes" id="UP000494329"/>
    </source>
</evidence>
<dbReference type="EMBL" id="CADIKF010000014">
    <property type="protein sequence ID" value="CAB3755663.1"/>
    <property type="molecule type" value="Genomic_DNA"/>
</dbReference>
<protein>
    <submittedName>
        <fullName evidence="2">Uncharacterized protein</fullName>
    </submittedName>
</protein>
<feature type="compositionally biased region" description="Polar residues" evidence="1">
    <location>
        <begin position="46"/>
        <end position="56"/>
    </location>
</feature>
<keyword evidence="3" id="KW-1185">Reference proteome</keyword>
<evidence type="ECO:0000313" key="2">
    <source>
        <dbReference type="EMBL" id="CAB3755663.1"/>
    </source>
</evidence>
<feature type="region of interest" description="Disordered" evidence="1">
    <location>
        <begin position="37"/>
        <end position="69"/>
    </location>
</feature>
<dbReference type="Proteomes" id="UP000494329">
    <property type="component" value="Unassembled WGS sequence"/>
</dbReference>
<organism evidence="2 3">
    <name type="scientific">Paraburkholderia solisilvae</name>
    <dbReference type="NCBI Taxonomy" id="624376"/>
    <lineage>
        <taxon>Bacteria</taxon>
        <taxon>Pseudomonadati</taxon>
        <taxon>Pseudomonadota</taxon>
        <taxon>Betaproteobacteria</taxon>
        <taxon>Burkholderiales</taxon>
        <taxon>Burkholderiaceae</taxon>
        <taxon>Paraburkholderia</taxon>
    </lineage>
</organism>
<name>A0A6J5DNZ8_9BURK</name>
<gene>
    <name evidence="2" type="ORF">LMG29739_02236</name>
</gene>
<reference evidence="2 3" key="1">
    <citation type="submission" date="2020-04" db="EMBL/GenBank/DDBJ databases">
        <authorList>
            <person name="De Canck E."/>
        </authorList>
    </citation>
    <scope>NUCLEOTIDE SEQUENCE [LARGE SCALE GENOMIC DNA]</scope>
    <source>
        <strain evidence="2 3">LMG 29739</strain>
    </source>
</reference>
<evidence type="ECO:0000256" key="1">
    <source>
        <dbReference type="SAM" id="MobiDB-lite"/>
    </source>
</evidence>
<proteinExistence type="predicted"/>